<dbReference type="AlphaFoldDB" id="A0A846MUH3"/>
<feature type="signal peptide" evidence="14">
    <location>
        <begin position="1"/>
        <end position="27"/>
    </location>
</feature>
<evidence type="ECO:0000313" key="17">
    <source>
        <dbReference type="EMBL" id="NIK86762.1"/>
    </source>
</evidence>
<keyword evidence="10 11" id="KW-0998">Cell outer membrane</keyword>
<keyword evidence="4" id="KW-0410">Iron transport</keyword>
<evidence type="ECO:0000256" key="3">
    <source>
        <dbReference type="ARBA" id="ARBA00022452"/>
    </source>
</evidence>
<name>A0A846MUH3_9PROT</name>
<dbReference type="Gene3D" id="2.40.170.20">
    <property type="entry name" value="TonB-dependent receptor, beta-barrel domain"/>
    <property type="match status" value="1"/>
</dbReference>
<keyword evidence="17" id="KW-0675">Receptor</keyword>
<keyword evidence="14" id="KW-0732">Signal</keyword>
<dbReference type="PANTHER" id="PTHR32552">
    <property type="entry name" value="FERRICHROME IRON RECEPTOR-RELATED"/>
    <property type="match status" value="1"/>
</dbReference>
<keyword evidence="6" id="KW-0408">Iron</keyword>
<evidence type="ECO:0000256" key="5">
    <source>
        <dbReference type="ARBA" id="ARBA00022692"/>
    </source>
</evidence>
<proteinExistence type="inferred from homology"/>
<keyword evidence="18" id="KW-1185">Reference proteome</keyword>
<evidence type="ECO:0000259" key="16">
    <source>
        <dbReference type="Pfam" id="PF07715"/>
    </source>
</evidence>
<evidence type="ECO:0000256" key="6">
    <source>
        <dbReference type="ARBA" id="ARBA00023004"/>
    </source>
</evidence>
<evidence type="ECO:0000256" key="10">
    <source>
        <dbReference type="ARBA" id="ARBA00023237"/>
    </source>
</evidence>
<feature type="chain" id="PRO_5032291042" evidence="14">
    <location>
        <begin position="28"/>
        <end position="783"/>
    </location>
</feature>
<dbReference type="PROSITE" id="PS00430">
    <property type="entry name" value="TONB_DEPENDENT_REC_1"/>
    <property type="match status" value="1"/>
</dbReference>
<evidence type="ECO:0000256" key="8">
    <source>
        <dbReference type="ARBA" id="ARBA00023077"/>
    </source>
</evidence>
<evidence type="ECO:0000256" key="4">
    <source>
        <dbReference type="ARBA" id="ARBA00022496"/>
    </source>
</evidence>
<protein>
    <submittedName>
        <fullName evidence="17">Iron complex outermembrane receptor protein</fullName>
    </submittedName>
</protein>
<evidence type="ECO:0000313" key="18">
    <source>
        <dbReference type="Proteomes" id="UP000570514"/>
    </source>
</evidence>
<evidence type="ECO:0000256" key="1">
    <source>
        <dbReference type="ARBA" id="ARBA00004571"/>
    </source>
</evidence>
<dbReference type="RefSeq" id="WP_167079768.1">
    <property type="nucleotide sequence ID" value="NZ_BAAADC010000001.1"/>
</dbReference>
<feature type="short sequence motif" description="TonB box" evidence="12">
    <location>
        <begin position="37"/>
        <end position="43"/>
    </location>
</feature>
<sequence length="783" mass="85576">MKRSQRFIGSVSLAALAASAFGASALAQTSDDMTLETVVVTAQKHTELLSKAPVAISAVSQQGLDKLSITTAQDLVSTVPNLQTSVNGYSTQFQIRGIGNNSGSYSVVATQVDGVYQANPASLNAGLYDVSRIEVARGPQGTVYGRNATAGVVNILTHDPEKEFQLFGDIAYGNYNDITTRAVINVPVTDKLAMRASVVRQSNDGYYPRGAAPDKYDSKDILSGQVTFLANITDDLTWRVAVEHSENTGTLRYLHAINYVSYPNANLATGQLGTGVVQKARSNLFNQEAVTDNALRIQENALRSRLTWAATDEFSITYLAGVSSMVNNGMNSATGVFWSFSKGTETQSMSHEIDFNYDTSKVKAVLGLYHYWDNTSGFGGLHIGNTVPAPLAGYVSAARVPLNNPVGNEPSSYGLIDIAQQTKKNGNQSEAIFGQVTYSVLEDLRLTAGMRFTKDWHNVDTLQTVCLFNSVKVTSSSATCSVPFGPPAETYQANKSSNVSWRFGADYDVSENQLLYASVSTGYRAGGVSGNAQLPKAFLTYQPERVTNYEAGWKSELLNRSLGLSLAVFNMDYTNMQVQAIQLDLNGNPTPVTINAAKARIKGAEFEWNWRITSADTITGYATYLDARFSSFPNAVNSTVNPDGVYNSTVAGKPGFAQLATNVPYNFTGNYLPNAPQETIRIAYSHVFDLGDDGTFTPSLQFFWQDTSYNDFANNPQAIRKPYTKSDLNLTYQSANERLTVEGYIHNLENRPVWQIMNAKWDDTQGYLYPPRTYGIRLGYKLY</sequence>
<keyword evidence="9 11" id="KW-0472">Membrane</keyword>
<dbReference type="InterPro" id="IPR039426">
    <property type="entry name" value="TonB-dep_rcpt-like"/>
</dbReference>
<dbReference type="SUPFAM" id="SSF56935">
    <property type="entry name" value="Porins"/>
    <property type="match status" value="1"/>
</dbReference>
<dbReference type="PANTHER" id="PTHR32552:SF81">
    <property type="entry name" value="TONB-DEPENDENT OUTER MEMBRANE RECEPTOR"/>
    <property type="match status" value="1"/>
</dbReference>
<dbReference type="Pfam" id="PF00593">
    <property type="entry name" value="TonB_dep_Rec_b-barrel"/>
    <property type="match status" value="1"/>
</dbReference>
<keyword evidence="7" id="KW-0406">Ion transport</keyword>
<dbReference type="PROSITE" id="PS52016">
    <property type="entry name" value="TONB_DEPENDENT_REC_3"/>
    <property type="match status" value="1"/>
</dbReference>
<accession>A0A846MUH3</accession>
<evidence type="ECO:0000259" key="15">
    <source>
        <dbReference type="Pfam" id="PF00593"/>
    </source>
</evidence>
<organism evidence="17 18">
    <name type="scientific">Rhizomicrobium palustre</name>
    <dbReference type="NCBI Taxonomy" id="189966"/>
    <lineage>
        <taxon>Bacteria</taxon>
        <taxon>Pseudomonadati</taxon>
        <taxon>Pseudomonadota</taxon>
        <taxon>Alphaproteobacteria</taxon>
        <taxon>Micropepsales</taxon>
        <taxon>Micropepsaceae</taxon>
        <taxon>Rhizomicrobium</taxon>
    </lineage>
</organism>
<dbReference type="InterPro" id="IPR036942">
    <property type="entry name" value="Beta-barrel_TonB_sf"/>
</dbReference>
<dbReference type="InterPro" id="IPR000531">
    <property type="entry name" value="Beta-barrel_TonB"/>
</dbReference>
<evidence type="ECO:0000256" key="13">
    <source>
        <dbReference type="RuleBase" id="RU003357"/>
    </source>
</evidence>
<evidence type="ECO:0000256" key="2">
    <source>
        <dbReference type="ARBA" id="ARBA00022448"/>
    </source>
</evidence>
<dbReference type="EMBL" id="JAASRM010000001">
    <property type="protein sequence ID" value="NIK86762.1"/>
    <property type="molecule type" value="Genomic_DNA"/>
</dbReference>
<gene>
    <name evidence="17" type="ORF">FHS83_000080</name>
</gene>
<evidence type="ECO:0000256" key="9">
    <source>
        <dbReference type="ARBA" id="ARBA00023136"/>
    </source>
</evidence>
<evidence type="ECO:0000256" key="12">
    <source>
        <dbReference type="PROSITE-ProRule" id="PRU10143"/>
    </source>
</evidence>
<reference evidence="17 18" key="1">
    <citation type="submission" date="2020-03" db="EMBL/GenBank/DDBJ databases">
        <title>Genomic Encyclopedia of Type Strains, Phase IV (KMG-IV): sequencing the most valuable type-strain genomes for metagenomic binning, comparative biology and taxonomic classification.</title>
        <authorList>
            <person name="Goeker M."/>
        </authorList>
    </citation>
    <scope>NUCLEOTIDE SEQUENCE [LARGE SCALE GENOMIC DNA]</scope>
    <source>
        <strain evidence="17 18">DSM 19867</strain>
    </source>
</reference>
<dbReference type="Proteomes" id="UP000570514">
    <property type="component" value="Unassembled WGS sequence"/>
</dbReference>
<evidence type="ECO:0000256" key="11">
    <source>
        <dbReference type="PROSITE-ProRule" id="PRU01360"/>
    </source>
</evidence>
<dbReference type="GO" id="GO:0006826">
    <property type="term" value="P:iron ion transport"/>
    <property type="evidence" value="ECO:0007669"/>
    <property type="project" value="UniProtKB-KW"/>
</dbReference>
<feature type="domain" description="TonB-dependent receptor-like beta-barrel" evidence="15">
    <location>
        <begin position="256"/>
        <end position="748"/>
    </location>
</feature>
<feature type="domain" description="TonB-dependent receptor plug" evidence="16">
    <location>
        <begin position="50"/>
        <end position="152"/>
    </location>
</feature>
<dbReference type="Pfam" id="PF07715">
    <property type="entry name" value="Plug"/>
    <property type="match status" value="1"/>
</dbReference>
<keyword evidence="3 11" id="KW-1134">Transmembrane beta strand</keyword>
<keyword evidence="2 11" id="KW-0813">Transport</keyword>
<dbReference type="GO" id="GO:0009279">
    <property type="term" value="C:cell outer membrane"/>
    <property type="evidence" value="ECO:0007669"/>
    <property type="project" value="UniProtKB-SubCell"/>
</dbReference>
<evidence type="ECO:0000256" key="14">
    <source>
        <dbReference type="SAM" id="SignalP"/>
    </source>
</evidence>
<keyword evidence="5 11" id="KW-0812">Transmembrane</keyword>
<comment type="caution">
    <text evidence="17">The sequence shown here is derived from an EMBL/GenBank/DDBJ whole genome shotgun (WGS) entry which is preliminary data.</text>
</comment>
<comment type="similarity">
    <text evidence="11 13">Belongs to the TonB-dependent receptor family.</text>
</comment>
<keyword evidence="8 12" id="KW-0798">TonB box</keyword>
<dbReference type="InterPro" id="IPR010916">
    <property type="entry name" value="TonB_box_CS"/>
</dbReference>
<evidence type="ECO:0000256" key="7">
    <source>
        <dbReference type="ARBA" id="ARBA00023065"/>
    </source>
</evidence>
<comment type="subcellular location">
    <subcellularLocation>
        <location evidence="1 11">Cell outer membrane</location>
        <topology evidence="1 11">Multi-pass membrane protein</topology>
    </subcellularLocation>
</comment>
<dbReference type="InterPro" id="IPR012910">
    <property type="entry name" value="Plug_dom"/>
</dbReference>